<sequence length="41" mass="4655">MANIDEERAPLLKVFDDARVAEEKAASLYAEAAGLFFRNRR</sequence>
<protein>
    <submittedName>
        <fullName evidence="1">Uncharacterized protein</fullName>
    </submittedName>
</protein>
<gene>
    <name evidence="1" type="ORF">LCGC14_2598150</name>
</gene>
<organism evidence="1">
    <name type="scientific">marine sediment metagenome</name>
    <dbReference type="NCBI Taxonomy" id="412755"/>
    <lineage>
        <taxon>unclassified sequences</taxon>
        <taxon>metagenomes</taxon>
        <taxon>ecological metagenomes</taxon>
    </lineage>
</organism>
<dbReference type="AlphaFoldDB" id="A0A0F9CKM6"/>
<evidence type="ECO:0000313" key="1">
    <source>
        <dbReference type="EMBL" id="KKL06226.1"/>
    </source>
</evidence>
<accession>A0A0F9CKM6</accession>
<name>A0A0F9CKM6_9ZZZZ</name>
<proteinExistence type="predicted"/>
<reference evidence="1" key="1">
    <citation type="journal article" date="2015" name="Nature">
        <title>Complex archaea that bridge the gap between prokaryotes and eukaryotes.</title>
        <authorList>
            <person name="Spang A."/>
            <person name="Saw J.H."/>
            <person name="Jorgensen S.L."/>
            <person name="Zaremba-Niedzwiedzka K."/>
            <person name="Martijn J."/>
            <person name="Lind A.E."/>
            <person name="van Eijk R."/>
            <person name="Schleper C."/>
            <person name="Guy L."/>
            <person name="Ettema T.J."/>
        </authorList>
    </citation>
    <scope>NUCLEOTIDE SEQUENCE</scope>
</reference>
<comment type="caution">
    <text evidence="1">The sequence shown here is derived from an EMBL/GenBank/DDBJ whole genome shotgun (WGS) entry which is preliminary data.</text>
</comment>
<dbReference type="EMBL" id="LAZR01043794">
    <property type="protein sequence ID" value="KKL06226.1"/>
    <property type="molecule type" value="Genomic_DNA"/>
</dbReference>